<feature type="compositionally biased region" description="Low complexity" evidence="1">
    <location>
        <begin position="34"/>
        <end position="46"/>
    </location>
</feature>
<dbReference type="EMBL" id="JARKNE010000003">
    <property type="protein sequence ID" value="KAK5839020.1"/>
    <property type="molecule type" value="Genomic_DNA"/>
</dbReference>
<evidence type="ECO:0000313" key="2">
    <source>
        <dbReference type="EMBL" id="KAK5839020.1"/>
    </source>
</evidence>
<protein>
    <submittedName>
        <fullName evidence="2">Uncharacterized protein</fullName>
    </submittedName>
</protein>
<name>A0ABR0QI79_GOSAR</name>
<proteinExistence type="predicted"/>
<accession>A0ABR0QI79</accession>
<comment type="caution">
    <text evidence="2">The sequence shown here is derived from an EMBL/GenBank/DDBJ whole genome shotgun (WGS) entry which is preliminary data.</text>
</comment>
<sequence>MPVAPFSCSSSPSQATTRASNTPSLNPDEAMAFPTSPTPSLSSSSPHAPPSDAVPPLPLQAEHPLLCLPPPSPLATHTTMPPTAPEPS</sequence>
<organism evidence="2 3">
    <name type="scientific">Gossypium arboreum</name>
    <name type="common">Tree cotton</name>
    <name type="synonym">Gossypium nanking</name>
    <dbReference type="NCBI Taxonomy" id="29729"/>
    <lineage>
        <taxon>Eukaryota</taxon>
        <taxon>Viridiplantae</taxon>
        <taxon>Streptophyta</taxon>
        <taxon>Embryophyta</taxon>
        <taxon>Tracheophyta</taxon>
        <taxon>Spermatophyta</taxon>
        <taxon>Magnoliopsida</taxon>
        <taxon>eudicotyledons</taxon>
        <taxon>Gunneridae</taxon>
        <taxon>Pentapetalae</taxon>
        <taxon>rosids</taxon>
        <taxon>malvids</taxon>
        <taxon>Malvales</taxon>
        <taxon>Malvaceae</taxon>
        <taxon>Malvoideae</taxon>
        <taxon>Gossypium</taxon>
    </lineage>
</organism>
<feature type="region of interest" description="Disordered" evidence="1">
    <location>
        <begin position="1"/>
        <end position="88"/>
    </location>
</feature>
<evidence type="ECO:0000256" key="1">
    <source>
        <dbReference type="SAM" id="MobiDB-lite"/>
    </source>
</evidence>
<keyword evidence="3" id="KW-1185">Reference proteome</keyword>
<gene>
    <name evidence="2" type="ORF">PVK06_007775</name>
</gene>
<feature type="compositionally biased region" description="Pro residues" evidence="1">
    <location>
        <begin position="47"/>
        <end position="58"/>
    </location>
</feature>
<reference evidence="2 3" key="1">
    <citation type="submission" date="2023-03" db="EMBL/GenBank/DDBJ databases">
        <title>WGS of Gossypium arboreum.</title>
        <authorList>
            <person name="Yu D."/>
        </authorList>
    </citation>
    <scope>NUCLEOTIDE SEQUENCE [LARGE SCALE GENOMIC DNA]</scope>
    <source>
        <tissue evidence="2">Leaf</tissue>
    </source>
</reference>
<feature type="compositionally biased region" description="Polar residues" evidence="1">
    <location>
        <begin position="7"/>
        <end position="25"/>
    </location>
</feature>
<evidence type="ECO:0000313" key="3">
    <source>
        <dbReference type="Proteomes" id="UP001358586"/>
    </source>
</evidence>
<dbReference type="Proteomes" id="UP001358586">
    <property type="component" value="Chromosome 3"/>
</dbReference>